<organism evidence="2 3">
    <name type="scientific">Lottia gigantea</name>
    <name type="common">Giant owl limpet</name>
    <dbReference type="NCBI Taxonomy" id="225164"/>
    <lineage>
        <taxon>Eukaryota</taxon>
        <taxon>Metazoa</taxon>
        <taxon>Spiralia</taxon>
        <taxon>Lophotrochozoa</taxon>
        <taxon>Mollusca</taxon>
        <taxon>Gastropoda</taxon>
        <taxon>Patellogastropoda</taxon>
        <taxon>Lottioidea</taxon>
        <taxon>Lottiidae</taxon>
        <taxon>Lottia</taxon>
    </lineage>
</organism>
<dbReference type="EMBL" id="KB201656">
    <property type="protein sequence ID" value="ESO95304.1"/>
    <property type="molecule type" value="Genomic_DNA"/>
</dbReference>
<feature type="chain" id="PRO_5004718440" evidence="1">
    <location>
        <begin position="22"/>
        <end position="339"/>
    </location>
</feature>
<gene>
    <name evidence="2" type="ORF">LOTGIDRAFT_160424</name>
</gene>
<dbReference type="Proteomes" id="UP000030746">
    <property type="component" value="Unassembled WGS sequence"/>
</dbReference>
<dbReference type="GO" id="GO:0005829">
    <property type="term" value="C:cytosol"/>
    <property type="evidence" value="ECO:0007669"/>
    <property type="project" value="TreeGrafter"/>
</dbReference>
<dbReference type="STRING" id="225164.V4C1F5"/>
<accession>V4C1F5</accession>
<keyword evidence="1" id="KW-0732">Signal</keyword>
<dbReference type="OMA" id="HTERTSM"/>
<evidence type="ECO:0000256" key="1">
    <source>
        <dbReference type="SAM" id="SignalP"/>
    </source>
</evidence>
<name>V4C1F5_LOTGI</name>
<dbReference type="RefSeq" id="XP_009053820.1">
    <property type="nucleotide sequence ID" value="XM_009055572.1"/>
</dbReference>
<dbReference type="Pfam" id="PF15882">
    <property type="entry name" value="DUF4735"/>
    <property type="match status" value="1"/>
</dbReference>
<feature type="signal peptide" evidence="1">
    <location>
        <begin position="1"/>
        <end position="21"/>
    </location>
</feature>
<dbReference type="InterPro" id="IPR031751">
    <property type="entry name" value="DUF4735"/>
</dbReference>
<dbReference type="HOGENOM" id="CLU_051286_1_0_1"/>
<proteinExistence type="predicted"/>
<dbReference type="GO" id="GO:0016020">
    <property type="term" value="C:membrane"/>
    <property type="evidence" value="ECO:0007669"/>
    <property type="project" value="TreeGrafter"/>
</dbReference>
<dbReference type="AlphaFoldDB" id="V4C1F5"/>
<dbReference type="KEGG" id="lgi:LOTGIDRAFT_160424"/>
<dbReference type="PANTHER" id="PTHR33539:SF1">
    <property type="entry name" value="UPF0764 PROTEIN C16ORF89"/>
    <property type="match status" value="1"/>
</dbReference>
<evidence type="ECO:0000313" key="2">
    <source>
        <dbReference type="EMBL" id="ESO95304.1"/>
    </source>
</evidence>
<dbReference type="GeneID" id="20238391"/>
<dbReference type="OrthoDB" id="5949187at2759"/>
<protein>
    <submittedName>
        <fullName evidence="2">Uncharacterized protein</fullName>
    </submittedName>
</protein>
<sequence>MRGQIAISLLILGQVLIDCSALPHNDGLISKVLSAVEKEANFFARDFSDLNVDGLYGLRVGEGQIKEAVNLCREKNCGEVFTERLFRLLSVVAKTGENAMPYIKEDDPEYFERFRSVIDKPYMLEYKPHHFENLDDVKLGTETQYDEEFGDMCYARLMGSYASQVPKCNVTDECWDFMTQENTRAYFITHQLLYFILSQHLGCKNAFEKYESSEKPGEVLNRFCKHIYKESTNLENNQQVAENQQDLFLEQSLLCGTLGFEDFERKDWMNMVLKWQRSDGCFGMSPTNYLKDLERIIKTSGGRRKLLRESSMKDGCLSHKSGLGFGVLSVYLRYLVEKL</sequence>
<dbReference type="PANTHER" id="PTHR33539">
    <property type="entry name" value="UPF0764 PROTEIN C16ORF89"/>
    <property type="match status" value="1"/>
</dbReference>
<evidence type="ECO:0000313" key="3">
    <source>
        <dbReference type="Proteomes" id="UP000030746"/>
    </source>
</evidence>
<keyword evidence="3" id="KW-1185">Reference proteome</keyword>
<reference evidence="2 3" key="1">
    <citation type="journal article" date="2013" name="Nature">
        <title>Insights into bilaterian evolution from three spiralian genomes.</title>
        <authorList>
            <person name="Simakov O."/>
            <person name="Marletaz F."/>
            <person name="Cho S.J."/>
            <person name="Edsinger-Gonzales E."/>
            <person name="Havlak P."/>
            <person name="Hellsten U."/>
            <person name="Kuo D.H."/>
            <person name="Larsson T."/>
            <person name="Lv J."/>
            <person name="Arendt D."/>
            <person name="Savage R."/>
            <person name="Osoegawa K."/>
            <person name="de Jong P."/>
            <person name="Grimwood J."/>
            <person name="Chapman J.A."/>
            <person name="Shapiro H."/>
            <person name="Aerts A."/>
            <person name="Otillar R.P."/>
            <person name="Terry A.Y."/>
            <person name="Boore J.L."/>
            <person name="Grigoriev I.V."/>
            <person name="Lindberg D.R."/>
            <person name="Seaver E.C."/>
            <person name="Weisblat D.A."/>
            <person name="Putnam N.H."/>
            <person name="Rokhsar D.S."/>
        </authorList>
    </citation>
    <scope>NUCLEOTIDE SEQUENCE [LARGE SCALE GENOMIC DNA]</scope>
</reference>
<dbReference type="CTD" id="20238391"/>